<evidence type="ECO:0000313" key="1">
    <source>
        <dbReference type="EMBL" id="BBG93791.1"/>
    </source>
</evidence>
<dbReference type="AlphaFoldDB" id="A0A4Y1QPP3"/>
<dbReference type="EMBL" id="AP019297">
    <property type="protein sequence ID" value="BBG93791.1"/>
    <property type="molecule type" value="Genomic_DNA"/>
</dbReference>
<organism evidence="1">
    <name type="scientific">Prunus dulcis</name>
    <name type="common">Almond</name>
    <name type="synonym">Amygdalus dulcis</name>
    <dbReference type="NCBI Taxonomy" id="3755"/>
    <lineage>
        <taxon>Eukaryota</taxon>
        <taxon>Viridiplantae</taxon>
        <taxon>Streptophyta</taxon>
        <taxon>Embryophyta</taxon>
        <taxon>Tracheophyta</taxon>
        <taxon>Spermatophyta</taxon>
        <taxon>Magnoliopsida</taxon>
        <taxon>eudicotyledons</taxon>
        <taxon>Gunneridae</taxon>
        <taxon>Pentapetalae</taxon>
        <taxon>rosids</taxon>
        <taxon>fabids</taxon>
        <taxon>Rosales</taxon>
        <taxon>Rosaceae</taxon>
        <taxon>Amygdaloideae</taxon>
        <taxon>Amygdaleae</taxon>
        <taxon>Prunus</taxon>
    </lineage>
</organism>
<name>A0A4Y1QPP3_PRUDU</name>
<accession>A0A4Y1QPP3</accession>
<reference evidence="1" key="1">
    <citation type="journal article" date="2019" name="Science">
        <title>Mutation of a bHLH transcription factor allowed almond domestication.</title>
        <authorList>
            <person name="Sanchez-Perez R."/>
            <person name="Pavan S."/>
            <person name="Mazzeo R."/>
            <person name="Moldovan C."/>
            <person name="Aiese Cigliano R."/>
            <person name="Del Cueto J."/>
            <person name="Ricciardi F."/>
            <person name="Lotti C."/>
            <person name="Ricciardi L."/>
            <person name="Dicenta F."/>
            <person name="Lopez-Marques R.L."/>
            <person name="Lindberg Moller B."/>
        </authorList>
    </citation>
    <scope>NUCLEOTIDE SEQUENCE</scope>
</reference>
<sequence>MLDRSAGRAGKPIVKWTENRAQELPNVFKISLSNREFTLRIRHSQVLKYLKKKIPETYQSWNLRQGDQKMGHG</sequence>
<gene>
    <name evidence="1" type="ORF">Prudu_001905</name>
</gene>
<proteinExistence type="predicted"/>
<protein>
    <submittedName>
        <fullName evidence="1">Uncharacterized protein</fullName>
    </submittedName>
</protein>